<proteinExistence type="predicted"/>
<keyword evidence="1" id="KW-0472">Membrane</keyword>
<evidence type="ECO:0000313" key="2">
    <source>
        <dbReference type="EMBL" id="VDZ58252.1"/>
    </source>
</evidence>
<sequence length="141" mass="16554">MAQWRCNVRISWRTQIVSLLAHGALILLILISPWPEGYGPLWLVLLTLVVFECIRSQKRIATRQGELRVLSAPRHVVWDGQEWRVIGRPWMPRFGILFTLEPLDGQKRRRLWLASDCMSKADWRQLRQRLSFPPEDDSEAP</sequence>
<keyword evidence="1" id="KW-1133">Transmembrane helix</keyword>
<name>A0A3S5D7F3_SEROD</name>
<dbReference type="EMBL" id="LR134117">
    <property type="protein sequence ID" value="VDZ58252.1"/>
    <property type="molecule type" value="Genomic_DNA"/>
</dbReference>
<keyword evidence="1" id="KW-0812">Transmembrane</keyword>
<evidence type="ECO:0000313" key="3">
    <source>
        <dbReference type="Proteomes" id="UP000281391"/>
    </source>
</evidence>
<dbReference type="Proteomes" id="UP000281391">
    <property type="component" value="Chromosome"/>
</dbReference>
<dbReference type="InterPro" id="IPR009883">
    <property type="entry name" value="YgfX"/>
</dbReference>
<dbReference type="KEGG" id="sof:NCTC11214_02721"/>
<gene>
    <name evidence="2" type="ORF">NCTC11214_02721</name>
</gene>
<feature type="transmembrane region" description="Helical" evidence="1">
    <location>
        <begin position="12"/>
        <end position="31"/>
    </location>
</feature>
<feature type="transmembrane region" description="Helical" evidence="1">
    <location>
        <begin position="37"/>
        <end position="54"/>
    </location>
</feature>
<dbReference type="RefSeq" id="WP_039991778.1">
    <property type="nucleotide sequence ID" value="NZ_JAEKCK010000022.1"/>
</dbReference>
<reference evidence="2 3" key="1">
    <citation type="submission" date="2018-12" db="EMBL/GenBank/DDBJ databases">
        <authorList>
            <consortium name="Pathogen Informatics"/>
        </authorList>
    </citation>
    <scope>NUCLEOTIDE SEQUENCE [LARGE SCALE GENOMIC DNA]</scope>
    <source>
        <strain evidence="2 3">NCTC11214</strain>
    </source>
</reference>
<evidence type="ECO:0000256" key="1">
    <source>
        <dbReference type="SAM" id="Phobius"/>
    </source>
</evidence>
<dbReference type="PIRSF" id="PIRSF020653">
    <property type="entry name" value="UCP020653"/>
    <property type="match status" value="1"/>
</dbReference>
<organism evidence="2 3">
    <name type="scientific">Serratia odorifera</name>
    <dbReference type="NCBI Taxonomy" id="618"/>
    <lineage>
        <taxon>Bacteria</taxon>
        <taxon>Pseudomonadati</taxon>
        <taxon>Pseudomonadota</taxon>
        <taxon>Gammaproteobacteria</taxon>
        <taxon>Enterobacterales</taxon>
        <taxon>Yersiniaceae</taxon>
        <taxon>Serratia</taxon>
    </lineage>
</organism>
<accession>A0A3S5D7F3</accession>
<dbReference type="Pfam" id="PF07254">
    <property type="entry name" value="Cpta_toxin"/>
    <property type="match status" value="1"/>
</dbReference>
<protein>
    <submittedName>
        <fullName evidence="2">Protein of uncharacterized function (DUF1434)</fullName>
    </submittedName>
</protein>
<dbReference type="AlphaFoldDB" id="A0A3S5D7F3"/>